<dbReference type="EMBL" id="UINC01190052">
    <property type="protein sequence ID" value="SVE04015.1"/>
    <property type="molecule type" value="Genomic_DNA"/>
</dbReference>
<gene>
    <name evidence="1" type="ORF">METZ01_LOCUS456869</name>
</gene>
<organism evidence="1">
    <name type="scientific">marine metagenome</name>
    <dbReference type="NCBI Taxonomy" id="408172"/>
    <lineage>
        <taxon>unclassified sequences</taxon>
        <taxon>metagenomes</taxon>
        <taxon>ecological metagenomes</taxon>
    </lineage>
</organism>
<dbReference type="AlphaFoldDB" id="A0A383A9Y7"/>
<accession>A0A383A9Y7</accession>
<reference evidence="1" key="1">
    <citation type="submission" date="2018-05" db="EMBL/GenBank/DDBJ databases">
        <authorList>
            <person name="Lanie J.A."/>
            <person name="Ng W.-L."/>
            <person name="Kazmierczak K.M."/>
            <person name="Andrzejewski T.M."/>
            <person name="Davidsen T.M."/>
            <person name="Wayne K.J."/>
            <person name="Tettelin H."/>
            <person name="Glass J.I."/>
            <person name="Rusch D."/>
            <person name="Podicherti R."/>
            <person name="Tsui H.-C.T."/>
            <person name="Winkler M.E."/>
        </authorList>
    </citation>
    <scope>NUCLEOTIDE SEQUENCE</scope>
</reference>
<evidence type="ECO:0000313" key="1">
    <source>
        <dbReference type="EMBL" id="SVE04015.1"/>
    </source>
</evidence>
<protein>
    <submittedName>
        <fullName evidence="1">Uncharacterized protein</fullName>
    </submittedName>
</protein>
<proteinExistence type="predicted"/>
<name>A0A383A9Y7_9ZZZZ</name>
<sequence>MSHDQILDAIKYGLHYLTTIDLVTLHKEISEVQIKRTHIQEERRKELENG</sequence>